<keyword evidence="4" id="KW-0964">Secreted</keyword>
<evidence type="ECO:0000256" key="2">
    <source>
        <dbReference type="ARBA" id="ARBA00004442"/>
    </source>
</evidence>
<evidence type="ECO:0000256" key="4">
    <source>
        <dbReference type="ARBA" id="ARBA00022525"/>
    </source>
</evidence>
<evidence type="ECO:0000256" key="7">
    <source>
        <dbReference type="ARBA" id="ARBA00023237"/>
    </source>
</evidence>
<dbReference type="NCBIfam" id="TIGR01376">
    <property type="entry name" value="POMP_repeat"/>
    <property type="match status" value="1"/>
</dbReference>
<dbReference type="GO" id="GO:0009279">
    <property type="term" value="C:cell outer membrane"/>
    <property type="evidence" value="ECO:0007669"/>
    <property type="project" value="UniProtKB-SubCell"/>
</dbReference>
<keyword evidence="9" id="KW-1185">Reference proteome</keyword>
<proteinExistence type="predicted"/>
<keyword evidence="5" id="KW-0732">Signal</keyword>
<protein>
    <submittedName>
        <fullName evidence="8">Uncharacterized protein</fullName>
    </submittedName>
</protein>
<dbReference type="EMBL" id="SCFB01000004">
    <property type="protein sequence ID" value="RZI46474.1"/>
    <property type="molecule type" value="Genomic_DNA"/>
</dbReference>
<dbReference type="Pfam" id="PF02415">
    <property type="entry name" value="Chlam_PMP"/>
    <property type="match status" value="1"/>
</dbReference>
<dbReference type="InterPro" id="IPR003368">
    <property type="entry name" value="POMP_repeat"/>
</dbReference>
<evidence type="ECO:0000313" key="9">
    <source>
        <dbReference type="Proteomes" id="UP000293550"/>
    </source>
</evidence>
<evidence type="ECO:0000313" key="8">
    <source>
        <dbReference type="EMBL" id="RZI46474.1"/>
    </source>
</evidence>
<dbReference type="SUPFAM" id="SSF51126">
    <property type="entry name" value="Pectin lyase-like"/>
    <property type="match status" value="1"/>
</dbReference>
<accession>A0A4Q7DK83</accession>
<evidence type="ECO:0000256" key="3">
    <source>
        <dbReference type="ARBA" id="ARBA00004613"/>
    </source>
</evidence>
<evidence type="ECO:0000256" key="6">
    <source>
        <dbReference type="ARBA" id="ARBA00023136"/>
    </source>
</evidence>
<dbReference type="InterPro" id="IPR011050">
    <property type="entry name" value="Pectin_lyase_fold/virulence"/>
</dbReference>
<comment type="caution">
    <text evidence="8">The sequence shown here is derived from an EMBL/GenBank/DDBJ whole genome shotgun (WGS) entry which is preliminary data.</text>
</comment>
<dbReference type="AlphaFoldDB" id="A0A4Q7DK83"/>
<organism evidence="8 9">
    <name type="scientific">Candidatus Finniella inopinata</name>
    <dbReference type="NCBI Taxonomy" id="1696036"/>
    <lineage>
        <taxon>Bacteria</taxon>
        <taxon>Pseudomonadati</taxon>
        <taxon>Pseudomonadota</taxon>
        <taxon>Alphaproteobacteria</taxon>
        <taxon>Holosporales</taxon>
        <taxon>Candidatus Paracaedibacteraceae</taxon>
        <taxon>Candidatus Finniella</taxon>
    </lineage>
</organism>
<reference evidence="8 9" key="1">
    <citation type="submission" date="2018-10" db="EMBL/GenBank/DDBJ databases">
        <title>An updated phylogeny of the Alphaproteobacteria reveals that the parasitic Rickettsiales and Holosporales have independent origins.</title>
        <authorList>
            <person name="Munoz-Gomez S.A."/>
            <person name="Hess S."/>
            <person name="Burger G."/>
            <person name="Lang B.F."/>
            <person name="Susko E."/>
            <person name="Slamovits C.H."/>
            <person name="Roger A.J."/>
        </authorList>
    </citation>
    <scope>NUCLEOTIDE SEQUENCE [LARGE SCALE GENOMIC DNA]</scope>
    <source>
        <strain evidence="8">HOLO01</strain>
    </source>
</reference>
<keyword evidence="7" id="KW-0998">Cell outer membrane</keyword>
<keyword evidence="6" id="KW-0472">Membrane</keyword>
<sequence length="205" mass="21523">MENYHKIFFIFIRRQPVGVVVCVWGVVDLQTTPGGTNYAYGSIHEALTTGLGAHTTTTPILTFTAAADTVETQSVSLDSFAGFGKSVTIAGASGGTTIIPAPTLSGSLFSTSSNNALTLNLSSLTFTGFSYIYSGSVLSTSGALTLNSTGTNPVTFTGNSSNGQGGAIYTSRDVTLTDTQFINNTATRYSGGAVHTYLCWWQFYL</sequence>
<name>A0A4Q7DK83_9PROT</name>
<gene>
    <name evidence="8" type="ORF">EQU50_02500</name>
</gene>
<dbReference type="Proteomes" id="UP000293550">
    <property type="component" value="Unassembled WGS sequence"/>
</dbReference>
<dbReference type="GO" id="GO:0005576">
    <property type="term" value="C:extracellular region"/>
    <property type="evidence" value="ECO:0007669"/>
    <property type="project" value="UniProtKB-SubCell"/>
</dbReference>
<evidence type="ECO:0000256" key="5">
    <source>
        <dbReference type="ARBA" id="ARBA00022729"/>
    </source>
</evidence>
<comment type="subcellular location">
    <subcellularLocation>
        <location evidence="1">Cell envelope</location>
    </subcellularLocation>
    <subcellularLocation>
        <location evidence="2">Cell outer membrane</location>
    </subcellularLocation>
    <subcellularLocation>
        <location evidence="3">Secreted</location>
    </subcellularLocation>
</comment>
<evidence type="ECO:0000256" key="1">
    <source>
        <dbReference type="ARBA" id="ARBA00004196"/>
    </source>
</evidence>